<gene>
    <name evidence="1" type="ORF">DdX_19838</name>
</gene>
<keyword evidence="2" id="KW-1185">Reference proteome</keyword>
<sequence length="142" mass="15985">MTWHSIAEWASLADPEQLAKQELKDTKESAIKISNHTNGAKKNVAEMLAQLLSQEMRCLDSNDSAKLKRLEDGIKTHMESLESLLASDKTVKELIEEEFKDGLKAYIKSVKVKMIKVVSKKADVKNDEETFQSAFSTLNSKQ</sequence>
<evidence type="ECO:0000313" key="2">
    <source>
        <dbReference type="Proteomes" id="UP001201812"/>
    </source>
</evidence>
<proteinExistence type="predicted"/>
<reference evidence="1" key="1">
    <citation type="submission" date="2022-01" db="EMBL/GenBank/DDBJ databases">
        <title>Genome Sequence Resource for Two Populations of Ditylenchus destructor, the Migratory Endoparasitic Phytonematode.</title>
        <authorList>
            <person name="Zhang H."/>
            <person name="Lin R."/>
            <person name="Xie B."/>
        </authorList>
    </citation>
    <scope>NUCLEOTIDE SEQUENCE</scope>
    <source>
        <strain evidence="1">BazhouSP</strain>
    </source>
</reference>
<dbReference type="EMBL" id="JAKKPZ010000456">
    <property type="protein sequence ID" value="KAI1694946.1"/>
    <property type="molecule type" value="Genomic_DNA"/>
</dbReference>
<evidence type="ECO:0000313" key="1">
    <source>
        <dbReference type="EMBL" id="KAI1694946.1"/>
    </source>
</evidence>
<name>A0AAD4QTZ2_9BILA</name>
<protein>
    <submittedName>
        <fullName evidence="1">Uncharacterized protein</fullName>
    </submittedName>
</protein>
<dbReference type="AlphaFoldDB" id="A0AAD4QTZ2"/>
<organism evidence="1 2">
    <name type="scientific">Ditylenchus destructor</name>
    <dbReference type="NCBI Taxonomy" id="166010"/>
    <lineage>
        <taxon>Eukaryota</taxon>
        <taxon>Metazoa</taxon>
        <taxon>Ecdysozoa</taxon>
        <taxon>Nematoda</taxon>
        <taxon>Chromadorea</taxon>
        <taxon>Rhabditida</taxon>
        <taxon>Tylenchina</taxon>
        <taxon>Tylenchomorpha</taxon>
        <taxon>Sphaerularioidea</taxon>
        <taxon>Anguinidae</taxon>
        <taxon>Anguininae</taxon>
        <taxon>Ditylenchus</taxon>
    </lineage>
</organism>
<accession>A0AAD4QTZ2</accession>
<comment type="caution">
    <text evidence="1">The sequence shown here is derived from an EMBL/GenBank/DDBJ whole genome shotgun (WGS) entry which is preliminary data.</text>
</comment>
<dbReference type="Proteomes" id="UP001201812">
    <property type="component" value="Unassembled WGS sequence"/>
</dbReference>